<proteinExistence type="predicted"/>
<name>A0ABW3MJE5_9PSEU</name>
<dbReference type="Proteomes" id="UP001597045">
    <property type="component" value="Unassembled WGS sequence"/>
</dbReference>
<feature type="non-terminal residue" evidence="1">
    <location>
        <position position="1"/>
    </location>
</feature>
<evidence type="ECO:0000313" key="1">
    <source>
        <dbReference type="EMBL" id="MFD1049344.1"/>
    </source>
</evidence>
<keyword evidence="2" id="KW-1185">Reference proteome</keyword>
<evidence type="ECO:0000313" key="2">
    <source>
        <dbReference type="Proteomes" id="UP001597045"/>
    </source>
</evidence>
<dbReference type="EMBL" id="JBHTIS010002119">
    <property type="protein sequence ID" value="MFD1049344.1"/>
    <property type="molecule type" value="Genomic_DNA"/>
</dbReference>
<organism evidence="1 2">
    <name type="scientific">Kibdelosporangium lantanae</name>
    <dbReference type="NCBI Taxonomy" id="1497396"/>
    <lineage>
        <taxon>Bacteria</taxon>
        <taxon>Bacillati</taxon>
        <taxon>Actinomycetota</taxon>
        <taxon>Actinomycetes</taxon>
        <taxon>Pseudonocardiales</taxon>
        <taxon>Pseudonocardiaceae</taxon>
        <taxon>Kibdelosporangium</taxon>
    </lineage>
</organism>
<comment type="caution">
    <text evidence="1">The sequence shown here is derived from an EMBL/GenBank/DDBJ whole genome shotgun (WGS) entry which is preliminary data.</text>
</comment>
<reference evidence="2" key="1">
    <citation type="journal article" date="2019" name="Int. J. Syst. Evol. Microbiol.">
        <title>The Global Catalogue of Microorganisms (GCM) 10K type strain sequencing project: providing services to taxonomists for standard genome sequencing and annotation.</title>
        <authorList>
            <consortium name="The Broad Institute Genomics Platform"/>
            <consortium name="The Broad Institute Genome Sequencing Center for Infectious Disease"/>
            <person name="Wu L."/>
            <person name="Ma J."/>
        </authorList>
    </citation>
    <scope>NUCLEOTIDE SEQUENCE [LARGE SCALE GENOMIC DNA]</scope>
    <source>
        <strain evidence="2">JCM 31486</strain>
    </source>
</reference>
<sequence length="77" mass="8938">IRDADLLATHLIDAHHGRTTPALAIHDFHRQMPTYAVPALRESLQPLRWQQLMTTTPAFTLAHNALRLTHAWQRLRR</sequence>
<gene>
    <name evidence="1" type="ORF">ACFQ1S_29300</name>
</gene>
<accession>A0ABW3MJE5</accession>
<protein>
    <submittedName>
        <fullName evidence="1">Uncharacterized protein</fullName>
    </submittedName>
</protein>